<evidence type="ECO:0000313" key="7">
    <source>
        <dbReference type="Proteomes" id="UP000709959"/>
    </source>
</evidence>
<dbReference type="Proteomes" id="UP000709959">
    <property type="component" value="Unassembled WGS sequence"/>
</dbReference>
<dbReference type="Gene3D" id="1.10.8.80">
    <property type="entry name" value="Magnesium chelatase subunit I, C-Terminal domain"/>
    <property type="match status" value="1"/>
</dbReference>
<keyword evidence="2" id="KW-0067">ATP-binding</keyword>
<gene>
    <name evidence="6" type="ORF">IPN91_15370</name>
</gene>
<dbReference type="FunFam" id="3.40.50.300:FF:000640">
    <property type="entry name" value="MoxR family ATPase"/>
    <property type="match status" value="1"/>
</dbReference>
<dbReference type="PANTHER" id="PTHR42759:SF1">
    <property type="entry name" value="MAGNESIUM-CHELATASE SUBUNIT CHLD"/>
    <property type="match status" value="1"/>
</dbReference>
<proteinExistence type="inferred from homology"/>
<feature type="domain" description="ChlI/MoxR AAA lid" evidence="5">
    <location>
        <begin position="243"/>
        <end position="309"/>
    </location>
</feature>
<comment type="caution">
    <text evidence="6">The sequence shown here is derived from an EMBL/GenBank/DDBJ whole genome shotgun (WGS) entry which is preliminary data.</text>
</comment>
<dbReference type="InterPro" id="IPR011703">
    <property type="entry name" value="ATPase_AAA-3"/>
</dbReference>
<dbReference type="InterPro" id="IPR041628">
    <property type="entry name" value="ChlI/MoxR_AAA_lid"/>
</dbReference>
<feature type="domain" description="ATPase AAA-3" evidence="4">
    <location>
        <begin position="39"/>
        <end position="169"/>
    </location>
</feature>
<dbReference type="PIRSF" id="PIRSF002849">
    <property type="entry name" value="AAA_ATPase_chaperone_MoxR_prd"/>
    <property type="match status" value="1"/>
</dbReference>
<dbReference type="AlphaFoldDB" id="A0A936F512"/>
<evidence type="ECO:0000259" key="4">
    <source>
        <dbReference type="Pfam" id="PF07726"/>
    </source>
</evidence>
<dbReference type="GO" id="GO:0005524">
    <property type="term" value="F:ATP binding"/>
    <property type="evidence" value="ECO:0007669"/>
    <property type="project" value="UniProtKB-KW"/>
</dbReference>
<name>A0A936F512_9BACT</name>
<keyword evidence="1" id="KW-0547">Nucleotide-binding</keyword>
<dbReference type="InterPro" id="IPR050764">
    <property type="entry name" value="CbbQ/NirQ/NorQ/GpvN"/>
</dbReference>
<protein>
    <submittedName>
        <fullName evidence="6">MoxR family ATPase</fullName>
    </submittedName>
</protein>
<evidence type="ECO:0000256" key="2">
    <source>
        <dbReference type="ARBA" id="ARBA00022840"/>
    </source>
</evidence>
<dbReference type="EMBL" id="JADKCH010000033">
    <property type="protein sequence ID" value="MBK8573961.1"/>
    <property type="molecule type" value="Genomic_DNA"/>
</dbReference>
<evidence type="ECO:0000259" key="5">
    <source>
        <dbReference type="Pfam" id="PF17863"/>
    </source>
</evidence>
<dbReference type="PANTHER" id="PTHR42759">
    <property type="entry name" value="MOXR FAMILY PROTEIN"/>
    <property type="match status" value="1"/>
</dbReference>
<dbReference type="SUPFAM" id="SSF52540">
    <property type="entry name" value="P-loop containing nucleoside triphosphate hydrolases"/>
    <property type="match status" value="1"/>
</dbReference>
<dbReference type="Gene3D" id="3.40.50.300">
    <property type="entry name" value="P-loop containing nucleotide triphosphate hydrolases"/>
    <property type="match status" value="1"/>
</dbReference>
<evidence type="ECO:0000256" key="1">
    <source>
        <dbReference type="ARBA" id="ARBA00022741"/>
    </source>
</evidence>
<dbReference type="InterPro" id="IPR027417">
    <property type="entry name" value="P-loop_NTPase"/>
</dbReference>
<dbReference type="Pfam" id="PF17863">
    <property type="entry name" value="AAA_lid_2"/>
    <property type="match status" value="1"/>
</dbReference>
<sequence>MATPFVHSLEPLLAECRKVIVGQPQLLNRLLVALLCRGHVLLEGLPGLAKTRTIKTLASASHTSFRRIQFTPDLLPSDVVGTLIFDPKQLTFTPKRGPIFANLVLADEINRAPSKVQAALLEAMEERQVTLGEESFALPDPFLVLATQNPLEQEGTFPLPEAQMDRFLFKLRVDYPRQDDEVEVLRRAHLNGDEVNPVVDGPSLLKAGREAQQVRLDEAIRTYIVRLVQATRPGHGKPWKGKEQLRCGASPRASLALQSSSRALAYLQGRDHVLPQDVVDLAPDVLRHRLLLTFESEADGATTDQAITQLLQAVPRP</sequence>
<dbReference type="Pfam" id="PF07726">
    <property type="entry name" value="AAA_3"/>
    <property type="match status" value="1"/>
</dbReference>
<organism evidence="6 7">
    <name type="scientific">Candidatus Geothrix odensensis</name>
    <dbReference type="NCBI Taxonomy" id="2954440"/>
    <lineage>
        <taxon>Bacteria</taxon>
        <taxon>Pseudomonadati</taxon>
        <taxon>Acidobacteriota</taxon>
        <taxon>Holophagae</taxon>
        <taxon>Holophagales</taxon>
        <taxon>Holophagaceae</taxon>
        <taxon>Geothrix</taxon>
    </lineage>
</organism>
<accession>A0A936F512</accession>
<evidence type="ECO:0000313" key="6">
    <source>
        <dbReference type="EMBL" id="MBK8573961.1"/>
    </source>
</evidence>
<evidence type="ECO:0000256" key="3">
    <source>
        <dbReference type="ARBA" id="ARBA00061607"/>
    </source>
</evidence>
<reference evidence="6 7" key="1">
    <citation type="submission" date="2020-10" db="EMBL/GenBank/DDBJ databases">
        <title>Connecting structure to function with the recovery of over 1000 high-quality activated sludge metagenome-assembled genomes encoding full-length rRNA genes using long-read sequencing.</title>
        <authorList>
            <person name="Singleton C.M."/>
            <person name="Petriglieri F."/>
            <person name="Kristensen J.M."/>
            <person name="Kirkegaard R.H."/>
            <person name="Michaelsen T.Y."/>
            <person name="Andersen M.H."/>
            <person name="Karst S.M."/>
            <person name="Dueholm M.S."/>
            <person name="Nielsen P.H."/>
            <person name="Albertsen M."/>
        </authorList>
    </citation>
    <scope>NUCLEOTIDE SEQUENCE [LARGE SCALE GENOMIC DNA]</scope>
    <source>
        <strain evidence="6">OdNE_18-Q3-R46-58_MAXAC.008</strain>
    </source>
</reference>
<dbReference type="GO" id="GO:0016887">
    <property type="term" value="F:ATP hydrolysis activity"/>
    <property type="evidence" value="ECO:0007669"/>
    <property type="project" value="InterPro"/>
</dbReference>
<comment type="similarity">
    <text evidence="3">Belongs to the MoxR family.</text>
</comment>